<dbReference type="STRING" id="469383.Cwoe_4866"/>
<evidence type="ECO:0000313" key="3">
    <source>
        <dbReference type="Proteomes" id="UP000008229"/>
    </source>
</evidence>
<name>D3FB86_CONWI</name>
<dbReference type="HOGENOM" id="CLU_1127580_0_0_11"/>
<keyword evidence="3" id="KW-1185">Reference proteome</keyword>
<sequence length="246" mass="27387" precursor="true">MTKTIVRTAAVVLVLLSAAPAAALADTLPRMFAYRVVSVEQRYQWTDMSRGYPEKCDSWIKGGGVITTSVGAYTGLLKLDEYYAGKIWGHSPKEGPAQVERRLDYQGHLKPDTEECSPCGPLSEYGRCRGEVPDENVKATCGPKRARASTSLTAENRSLTFNVAAGLDDFQQRCPEVELPADPGPERPEFGKMTERGGTRQLLRLRRGERHTIVFQSRRGRCDRIGQRGWHHCATSTAKVLFRRTS</sequence>
<dbReference type="RefSeq" id="WP_012936329.1">
    <property type="nucleotide sequence ID" value="NC_013739.1"/>
</dbReference>
<dbReference type="OrthoDB" id="5281787at2"/>
<gene>
    <name evidence="2" type="ordered locus">Cwoe_4866</name>
</gene>
<accession>D3FB86</accession>
<dbReference type="KEGG" id="cwo:Cwoe_4866"/>
<dbReference type="AlphaFoldDB" id="D3FB86"/>
<evidence type="ECO:0000313" key="2">
    <source>
        <dbReference type="EMBL" id="ADB53278.1"/>
    </source>
</evidence>
<dbReference type="eggNOG" id="ENOG5031PHM">
    <property type="taxonomic scope" value="Bacteria"/>
</dbReference>
<protein>
    <submittedName>
        <fullName evidence="2">Uncharacterized protein</fullName>
    </submittedName>
</protein>
<organism evidence="2 3">
    <name type="scientific">Conexibacter woesei (strain DSM 14684 / CCUG 47730 / CIP 108061 / JCM 11494 / NBRC 100937 / ID131577)</name>
    <dbReference type="NCBI Taxonomy" id="469383"/>
    <lineage>
        <taxon>Bacteria</taxon>
        <taxon>Bacillati</taxon>
        <taxon>Actinomycetota</taxon>
        <taxon>Thermoleophilia</taxon>
        <taxon>Solirubrobacterales</taxon>
        <taxon>Conexibacteraceae</taxon>
        <taxon>Conexibacter</taxon>
    </lineage>
</organism>
<evidence type="ECO:0000256" key="1">
    <source>
        <dbReference type="SAM" id="SignalP"/>
    </source>
</evidence>
<reference evidence="3" key="2">
    <citation type="submission" date="2010-01" db="EMBL/GenBank/DDBJ databases">
        <title>The complete genome of Conexibacter woesei DSM 14684.</title>
        <authorList>
            <consortium name="US DOE Joint Genome Institute (JGI-PGF)"/>
            <person name="Lucas S."/>
            <person name="Copeland A."/>
            <person name="Lapidus A."/>
            <person name="Glavina del Rio T."/>
            <person name="Dalin E."/>
            <person name="Tice H."/>
            <person name="Bruce D."/>
            <person name="Goodwin L."/>
            <person name="Pitluck S."/>
            <person name="Kyrpides N."/>
            <person name="Mavromatis K."/>
            <person name="Ivanova N."/>
            <person name="Mikhailova N."/>
            <person name="Chertkov O."/>
            <person name="Brettin T."/>
            <person name="Detter J.C."/>
            <person name="Han C."/>
            <person name="Larimer F."/>
            <person name="Land M."/>
            <person name="Hauser L."/>
            <person name="Markowitz V."/>
            <person name="Cheng J.-F."/>
            <person name="Hugenholtz P."/>
            <person name="Woyke T."/>
            <person name="Wu D."/>
            <person name="Pukall R."/>
            <person name="Steenblock K."/>
            <person name="Schneider S."/>
            <person name="Klenk H.-P."/>
            <person name="Eisen J.A."/>
        </authorList>
    </citation>
    <scope>NUCLEOTIDE SEQUENCE [LARGE SCALE GENOMIC DNA]</scope>
    <source>
        <strain evidence="3">DSM 14684 / CIP 108061 / JCM 11494 / NBRC 100937 / ID131577</strain>
    </source>
</reference>
<feature type="signal peptide" evidence="1">
    <location>
        <begin position="1"/>
        <end position="25"/>
    </location>
</feature>
<keyword evidence="1" id="KW-0732">Signal</keyword>
<proteinExistence type="predicted"/>
<dbReference type="EMBL" id="CP001854">
    <property type="protein sequence ID" value="ADB53278.1"/>
    <property type="molecule type" value="Genomic_DNA"/>
</dbReference>
<dbReference type="Proteomes" id="UP000008229">
    <property type="component" value="Chromosome"/>
</dbReference>
<feature type="chain" id="PRO_5003043334" evidence="1">
    <location>
        <begin position="26"/>
        <end position="246"/>
    </location>
</feature>
<reference evidence="2 3" key="1">
    <citation type="journal article" date="2010" name="Stand. Genomic Sci.">
        <title>Complete genome sequence of Conexibacter woesei type strain (ID131577).</title>
        <authorList>
            <person name="Pukall R."/>
            <person name="Lapidus A."/>
            <person name="Glavina Del Rio T."/>
            <person name="Copeland A."/>
            <person name="Tice H."/>
            <person name="Cheng J.-F."/>
            <person name="Lucas S."/>
            <person name="Chen F."/>
            <person name="Nolan M."/>
            <person name="Bruce D."/>
            <person name="Goodwin L."/>
            <person name="Pitluck S."/>
            <person name="Mavromatis K."/>
            <person name="Ivanova N."/>
            <person name="Ovchinnikova G."/>
            <person name="Pati A."/>
            <person name="Chen A."/>
            <person name="Palaniappan K."/>
            <person name="Land M."/>
            <person name="Hauser L."/>
            <person name="Chang Y.-J."/>
            <person name="Jeffries C.D."/>
            <person name="Chain P."/>
            <person name="Meincke L."/>
            <person name="Sims D."/>
            <person name="Brettin T."/>
            <person name="Detter J.C."/>
            <person name="Rohde M."/>
            <person name="Goeker M."/>
            <person name="Bristow J."/>
            <person name="Eisen J.A."/>
            <person name="Markowitz V."/>
            <person name="Kyrpides N.C."/>
            <person name="Klenk H.-P."/>
            <person name="Hugenholtz P."/>
        </authorList>
    </citation>
    <scope>NUCLEOTIDE SEQUENCE [LARGE SCALE GENOMIC DNA]</scope>
    <source>
        <strain evidence="3">DSM 14684 / CIP 108061 / JCM 11494 / NBRC 100937 / ID131577</strain>
    </source>
</reference>